<keyword evidence="1" id="KW-0175">Coiled coil</keyword>
<name>A0ABV7NLJ0_9SPHN</name>
<comment type="caution">
    <text evidence="3">The sequence shown here is derived from an EMBL/GenBank/DDBJ whole genome shotgun (WGS) entry which is preliminary data.</text>
</comment>
<reference evidence="4" key="1">
    <citation type="journal article" date="2019" name="Int. J. Syst. Evol. Microbiol.">
        <title>The Global Catalogue of Microorganisms (GCM) 10K type strain sequencing project: providing services to taxonomists for standard genome sequencing and annotation.</title>
        <authorList>
            <consortium name="The Broad Institute Genomics Platform"/>
            <consortium name="The Broad Institute Genome Sequencing Center for Infectious Disease"/>
            <person name="Wu L."/>
            <person name="Ma J."/>
        </authorList>
    </citation>
    <scope>NUCLEOTIDE SEQUENCE [LARGE SCALE GENOMIC DNA]</scope>
    <source>
        <strain evidence="4">CCM 7491</strain>
    </source>
</reference>
<dbReference type="EMBL" id="JBHRVU010000005">
    <property type="protein sequence ID" value="MFC3444225.1"/>
    <property type="molecule type" value="Genomic_DNA"/>
</dbReference>
<evidence type="ECO:0000256" key="2">
    <source>
        <dbReference type="SAM" id="MobiDB-lite"/>
    </source>
</evidence>
<feature type="region of interest" description="Disordered" evidence="2">
    <location>
        <begin position="69"/>
        <end position="104"/>
    </location>
</feature>
<keyword evidence="4" id="KW-1185">Reference proteome</keyword>
<evidence type="ECO:0000313" key="4">
    <source>
        <dbReference type="Proteomes" id="UP001595681"/>
    </source>
</evidence>
<sequence>MAPRLKLFRTPIGFHDAYVAAPSQKAALQAWGADADLFARGIAESIDDPKLLAEAAQKPGTVIKRARGTAAEHLASAAKPMKATPRKAEGRVIPAKPRPRPSRKALDLAEQKLHEHVRSVEARIGELEKERARIGMQIAKVRKEGEGQAGKFQAAVDKARAKYEDALDQWRGQD</sequence>
<evidence type="ECO:0008006" key="5">
    <source>
        <dbReference type="Google" id="ProtNLM"/>
    </source>
</evidence>
<accession>A0ABV7NLJ0</accession>
<dbReference type="RefSeq" id="WP_037485145.1">
    <property type="nucleotide sequence ID" value="NZ_JBHRVU010000005.1"/>
</dbReference>
<evidence type="ECO:0000313" key="3">
    <source>
        <dbReference type="EMBL" id="MFC3444225.1"/>
    </source>
</evidence>
<gene>
    <name evidence="3" type="ORF">ACFOKF_24060</name>
</gene>
<proteinExistence type="predicted"/>
<organism evidence="3 4">
    <name type="scientific">Sphingobium rhizovicinum</name>
    <dbReference type="NCBI Taxonomy" id="432308"/>
    <lineage>
        <taxon>Bacteria</taxon>
        <taxon>Pseudomonadati</taxon>
        <taxon>Pseudomonadota</taxon>
        <taxon>Alphaproteobacteria</taxon>
        <taxon>Sphingomonadales</taxon>
        <taxon>Sphingomonadaceae</taxon>
        <taxon>Sphingobium</taxon>
    </lineage>
</organism>
<feature type="coiled-coil region" evidence="1">
    <location>
        <begin position="110"/>
        <end position="144"/>
    </location>
</feature>
<protein>
    <recommendedName>
        <fullName evidence="5">Cell envelope biogenesis protein TolA</fullName>
    </recommendedName>
</protein>
<evidence type="ECO:0000256" key="1">
    <source>
        <dbReference type="SAM" id="Coils"/>
    </source>
</evidence>
<dbReference type="Proteomes" id="UP001595681">
    <property type="component" value="Unassembled WGS sequence"/>
</dbReference>